<feature type="region of interest" description="Disordered" evidence="6">
    <location>
        <begin position="24"/>
        <end position="63"/>
    </location>
</feature>
<keyword evidence="5" id="KW-0449">Lipoprotein</keyword>
<evidence type="ECO:0000256" key="5">
    <source>
        <dbReference type="ARBA" id="ARBA00023288"/>
    </source>
</evidence>
<keyword evidence="1" id="KW-1003">Cell membrane</keyword>
<dbReference type="PANTHER" id="PTHR43649">
    <property type="entry name" value="ARABINOSE-BINDING PROTEIN-RELATED"/>
    <property type="match status" value="1"/>
</dbReference>
<dbReference type="InterPro" id="IPR006059">
    <property type="entry name" value="SBP"/>
</dbReference>
<gene>
    <name evidence="8" type="ORF">IAA54_10695</name>
</gene>
<keyword evidence="3" id="KW-0472">Membrane</keyword>
<evidence type="ECO:0000313" key="8">
    <source>
        <dbReference type="EMBL" id="HIR58122.1"/>
    </source>
</evidence>
<comment type="caution">
    <text evidence="8">The sequence shown here is derived from an EMBL/GenBank/DDBJ whole genome shotgun (WGS) entry which is preliminary data.</text>
</comment>
<organism evidence="8 9">
    <name type="scientific">Candidatus Gallacutalibacter pullicola</name>
    <dbReference type="NCBI Taxonomy" id="2840830"/>
    <lineage>
        <taxon>Bacteria</taxon>
        <taxon>Bacillati</taxon>
        <taxon>Bacillota</taxon>
        <taxon>Clostridia</taxon>
        <taxon>Eubacteriales</taxon>
        <taxon>Candidatus Gallacutalibacter</taxon>
    </lineage>
</organism>
<name>A0A9D1DSD2_9FIRM</name>
<feature type="compositionally biased region" description="Low complexity" evidence="6">
    <location>
        <begin position="26"/>
        <end position="51"/>
    </location>
</feature>
<keyword evidence="4" id="KW-0564">Palmitate</keyword>
<feature type="signal peptide" evidence="7">
    <location>
        <begin position="1"/>
        <end position="20"/>
    </location>
</feature>
<dbReference type="Pfam" id="PF01547">
    <property type="entry name" value="SBP_bac_1"/>
    <property type="match status" value="1"/>
</dbReference>
<reference evidence="8" key="1">
    <citation type="submission" date="2020-10" db="EMBL/GenBank/DDBJ databases">
        <authorList>
            <person name="Gilroy R."/>
        </authorList>
    </citation>
    <scope>NUCLEOTIDE SEQUENCE</scope>
    <source>
        <strain evidence="8">ChiSjej1B19-7085</strain>
    </source>
</reference>
<evidence type="ECO:0000256" key="7">
    <source>
        <dbReference type="SAM" id="SignalP"/>
    </source>
</evidence>
<evidence type="ECO:0000256" key="6">
    <source>
        <dbReference type="SAM" id="MobiDB-lite"/>
    </source>
</evidence>
<protein>
    <submittedName>
        <fullName evidence="8">Extracellular solute-binding protein</fullName>
    </submittedName>
</protein>
<dbReference type="Proteomes" id="UP000886785">
    <property type="component" value="Unassembled WGS sequence"/>
</dbReference>
<dbReference type="PROSITE" id="PS51257">
    <property type="entry name" value="PROKAR_LIPOPROTEIN"/>
    <property type="match status" value="1"/>
</dbReference>
<reference evidence="8" key="2">
    <citation type="journal article" date="2021" name="PeerJ">
        <title>Extensive microbial diversity within the chicken gut microbiome revealed by metagenomics and culture.</title>
        <authorList>
            <person name="Gilroy R."/>
            <person name="Ravi A."/>
            <person name="Getino M."/>
            <person name="Pursley I."/>
            <person name="Horton D.L."/>
            <person name="Alikhan N.F."/>
            <person name="Baker D."/>
            <person name="Gharbi K."/>
            <person name="Hall N."/>
            <person name="Watson M."/>
            <person name="Adriaenssens E.M."/>
            <person name="Foster-Nyarko E."/>
            <person name="Jarju S."/>
            <person name="Secka A."/>
            <person name="Antonio M."/>
            <person name="Oren A."/>
            <person name="Chaudhuri R.R."/>
            <person name="La Ragione R."/>
            <person name="Hildebrand F."/>
            <person name="Pallen M.J."/>
        </authorList>
    </citation>
    <scope>NUCLEOTIDE SEQUENCE</scope>
    <source>
        <strain evidence="8">ChiSjej1B19-7085</strain>
    </source>
</reference>
<evidence type="ECO:0000313" key="9">
    <source>
        <dbReference type="Proteomes" id="UP000886785"/>
    </source>
</evidence>
<dbReference type="PANTHER" id="PTHR43649:SF33">
    <property type="entry name" value="POLYGALACTURONAN_RHAMNOGALACTURONAN-BINDING PROTEIN YTCQ"/>
    <property type="match status" value="1"/>
</dbReference>
<evidence type="ECO:0000256" key="4">
    <source>
        <dbReference type="ARBA" id="ARBA00023139"/>
    </source>
</evidence>
<accession>A0A9D1DSD2</accession>
<dbReference type="EMBL" id="DVHF01000135">
    <property type="protein sequence ID" value="HIR58122.1"/>
    <property type="molecule type" value="Genomic_DNA"/>
</dbReference>
<dbReference type="InterPro" id="IPR050490">
    <property type="entry name" value="Bact_solute-bd_prot1"/>
</dbReference>
<evidence type="ECO:0000256" key="3">
    <source>
        <dbReference type="ARBA" id="ARBA00023136"/>
    </source>
</evidence>
<dbReference type="SUPFAM" id="SSF53850">
    <property type="entry name" value="Periplasmic binding protein-like II"/>
    <property type="match status" value="1"/>
</dbReference>
<dbReference type="Gene3D" id="3.40.190.10">
    <property type="entry name" value="Periplasmic binding protein-like II"/>
    <property type="match status" value="2"/>
</dbReference>
<feature type="chain" id="PRO_5038405278" evidence="7">
    <location>
        <begin position="21"/>
        <end position="549"/>
    </location>
</feature>
<evidence type="ECO:0000256" key="1">
    <source>
        <dbReference type="ARBA" id="ARBA00022475"/>
    </source>
</evidence>
<evidence type="ECO:0000256" key="2">
    <source>
        <dbReference type="ARBA" id="ARBA00022729"/>
    </source>
</evidence>
<keyword evidence="2 7" id="KW-0732">Signal</keyword>
<sequence>MKKRILASLLCAAMALGTFAGCTSDGGASSSEASSEASSSSEAASSEAGSSEGEEAGTGDGVVFPDSMTSLTVELFDRANIPESQGTLEDNQWTRWVKEEMQKLNVDVTFVPVPRGEETTKLNVLLASGTAPDISFTYDRVLFAQYAGDGGLTPLDDYMDTYGKTIVELFGSEILDYGVLEDTQYAIPARRASTSHYMSFIRKDWLDEVGLEVPTTKAELKEALAAFKERDPNCIPWGIFPHTSGERFSCHNFNLYDAMYSFFERDDEQDWTTPEPMRTGFKDFMQWLNELYAEGLIDQEFATKATGEIKYADGVNDKVGFYLEGEWTPYGTDSKAVYRHLLEVNPDAEYVPVECFENADGHYYKTHYPPIGLYIFVPTTCESPEAAVTYMNWQANGDVAWRISYGDEGVQYEMEGDVPKIIDAEEWQNTLGYISGDLKLMYNGDPIMPQEQEMAILRDKAGDLGDFAVATREMALNDALTEKLFNREIKSESTYGAELTTTCDSYWSTLITSTNFEADYEAFVAELESKGMNEIIAERTEYYNTEVAG</sequence>
<dbReference type="AlphaFoldDB" id="A0A9D1DSD2"/>
<proteinExistence type="predicted"/>